<organism evidence="1 2">
    <name type="scientific">Dactylonectria macrodidyma</name>
    <dbReference type="NCBI Taxonomy" id="307937"/>
    <lineage>
        <taxon>Eukaryota</taxon>
        <taxon>Fungi</taxon>
        <taxon>Dikarya</taxon>
        <taxon>Ascomycota</taxon>
        <taxon>Pezizomycotina</taxon>
        <taxon>Sordariomycetes</taxon>
        <taxon>Hypocreomycetidae</taxon>
        <taxon>Hypocreales</taxon>
        <taxon>Nectriaceae</taxon>
        <taxon>Dactylonectria</taxon>
    </lineage>
</organism>
<reference evidence="1" key="1">
    <citation type="journal article" date="2021" name="Nat. Commun.">
        <title>Genetic determinants of endophytism in the Arabidopsis root mycobiome.</title>
        <authorList>
            <person name="Mesny F."/>
            <person name="Miyauchi S."/>
            <person name="Thiergart T."/>
            <person name="Pickel B."/>
            <person name="Atanasova L."/>
            <person name="Karlsson M."/>
            <person name="Huettel B."/>
            <person name="Barry K.W."/>
            <person name="Haridas S."/>
            <person name="Chen C."/>
            <person name="Bauer D."/>
            <person name="Andreopoulos W."/>
            <person name="Pangilinan J."/>
            <person name="LaButti K."/>
            <person name="Riley R."/>
            <person name="Lipzen A."/>
            <person name="Clum A."/>
            <person name="Drula E."/>
            <person name="Henrissat B."/>
            <person name="Kohler A."/>
            <person name="Grigoriev I.V."/>
            <person name="Martin F.M."/>
            <person name="Hacquard S."/>
        </authorList>
    </citation>
    <scope>NUCLEOTIDE SEQUENCE</scope>
    <source>
        <strain evidence="1">MPI-CAGE-AT-0147</strain>
    </source>
</reference>
<proteinExistence type="predicted"/>
<evidence type="ECO:0000313" key="2">
    <source>
        <dbReference type="Proteomes" id="UP000738349"/>
    </source>
</evidence>
<protein>
    <submittedName>
        <fullName evidence="1">Uncharacterized protein</fullName>
    </submittedName>
</protein>
<evidence type="ECO:0000313" key="1">
    <source>
        <dbReference type="EMBL" id="KAH7176688.1"/>
    </source>
</evidence>
<comment type="caution">
    <text evidence="1">The sequence shown here is derived from an EMBL/GenBank/DDBJ whole genome shotgun (WGS) entry which is preliminary data.</text>
</comment>
<dbReference type="Proteomes" id="UP000738349">
    <property type="component" value="Unassembled WGS sequence"/>
</dbReference>
<gene>
    <name evidence="1" type="ORF">EDB81DRAFT_47540</name>
</gene>
<dbReference type="AlphaFoldDB" id="A0A9P9FT77"/>
<keyword evidence="2" id="KW-1185">Reference proteome</keyword>
<accession>A0A9P9FT77</accession>
<sequence>MKFSSFYMFSNIMVFFPIVQDVLAIVKHLTSLLPNILALRLSSPFYLFSYKSPLSSSRRPSSGFSSCHLSLSHIFSQPSPLSLLPSSSAFHRPLLSIVLCFPSSSAFHRPLLSIVLCFPSSSAFHRPLLSIVLCFPSSSAFHRPLLSIVLCFPSSSAFHRPLLSIVLCFPSSSAFHRPLLSIVLCSHFTAAFDSSESHFHQRSFPPAFVSINLCFHQPLFPLAFENTARRGRERHVPKGDALLIKVFDMVRTAPSLDAMLNSILPMPKI</sequence>
<name>A0A9P9FT77_9HYPO</name>
<dbReference type="EMBL" id="JAGMUV010000001">
    <property type="protein sequence ID" value="KAH7176688.1"/>
    <property type="molecule type" value="Genomic_DNA"/>
</dbReference>